<organism evidence="2 3">
    <name type="scientific">Pontibacter akesuensis</name>
    <dbReference type="NCBI Taxonomy" id="388950"/>
    <lineage>
        <taxon>Bacteria</taxon>
        <taxon>Pseudomonadati</taxon>
        <taxon>Bacteroidota</taxon>
        <taxon>Cytophagia</taxon>
        <taxon>Cytophagales</taxon>
        <taxon>Hymenobacteraceae</taxon>
        <taxon>Pontibacter</taxon>
    </lineage>
</organism>
<sequence>MPIKRHISLQPISRQHHAGLLTARLLQHGAPPYKGMPTTPAAKRDYVLQFLERELLPHFELEEETVFILACEGSEDLQQQAQALQTEHQLLQQLILGLPQAEESTLPDTLHEIGKLLERHIRQEERVFFEQLQQASTKQQLLQLQEQIAQHLA</sequence>
<dbReference type="Proteomes" id="UP000182491">
    <property type="component" value="Unassembled WGS sequence"/>
</dbReference>
<reference evidence="3" key="1">
    <citation type="submission" date="2016-10" db="EMBL/GenBank/DDBJ databases">
        <authorList>
            <person name="Varghese N."/>
        </authorList>
    </citation>
    <scope>NUCLEOTIDE SEQUENCE [LARGE SCALE GENOMIC DNA]</scope>
    <source>
        <strain evidence="3">DSM 18820</strain>
    </source>
</reference>
<dbReference type="InterPro" id="IPR012312">
    <property type="entry name" value="Hemerythrin-like"/>
</dbReference>
<feature type="domain" description="Hemerythrin-like" evidence="1">
    <location>
        <begin position="37"/>
        <end position="132"/>
    </location>
</feature>
<dbReference type="Pfam" id="PF01814">
    <property type="entry name" value="Hemerythrin"/>
    <property type="match status" value="1"/>
</dbReference>
<protein>
    <submittedName>
        <fullName evidence="2">Hemerythrin HHE cation binding domain-containing protein</fullName>
    </submittedName>
</protein>
<accession>A0A1I7K913</accession>
<keyword evidence="3" id="KW-1185">Reference proteome</keyword>
<gene>
    <name evidence="2" type="ORF">SAMN04487941_3531</name>
</gene>
<dbReference type="RefSeq" id="WP_068837238.1">
    <property type="nucleotide sequence ID" value="NZ_BMXC01000004.1"/>
</dbReference>
<evidence type="ECO:0000313" key="2">
    <source>
        <dbReference type="EMBL" id="SFU93880.1"/>
    </source>
</evidence>
<dbReference type="STRING" id="388950.GCA_001611675_01113"/>
<name>A0A1I7K913_9BACT</name>
<dbReference type="EMBL" id="FPCA01000004">
    <property type="protein sequence ID" value="SFU93880.1"/>
    <property type="molecule type" value="Genomic_DNA"/>
</dbReference>
<dbReference type="AlphaFoldDB" id="A0A1I7K913"/>
<dbReference type="OrthoDB" id="9793254at2"/>
<proteinExistence type="predicted"/>
<dbReference type="Gene3D" id="1.20.120.520">
    <property type="entry name" value="nmb1532 protein domain like"/>
    <property type="match status" value="1"/>
</dbReference>
<evidence type="ECO:0000313" key="3">
    <source>
        <dbReference type="Proteomes" id="UP000182491"/>
    </source>
</evidence>
<evidence type="ECO:0000259" key="1">
    <source>
        <dbReference type="Pfam" id="PF01814"/>
    </source>
</evidence>